<evidence type="ECO:0000313" key="2">
    <source>
        <dbReference type="EMBL" id="GMI39152.1"/>
    </source>
</evidence>
<dbReference type="Proteomes" id="UP001165065">
    <property type="component" value="Unassembled WGS sequence"/>
</dbReference>
<dbReference type="AlphaFoldDB" id="A0A9W7L846"/>
<reference evidence="3" key="1">
    <citation type="journal article" date="2023" name="Commun. Biol.">
        <title>Genome analysis of Parmales, the sister group of diatoms, reveals the evolutionary specialization of diatoms from phago-mixotrophs to photoautotrophs.</title>
        <authorList>
            <person name="Ban H."/>
            <person name="Sato S."/>
            <person name="Yoshikawa S."/>
            <person name="Yamada K."/>
            <person name="Nakamura Y."/>
            <person name="Ichinomiya M."/>
            <person name="Sato N."/>
            <person name="Blanc-Mathieu R."/>
            <person name="Endo H."/>
            <person name="Kuwata A."/>
            <person name="Ogata H."/>
        </authorList>
    </citation>
    <scope>NUCLEOTIDE SEQUENCE [LARGE SCALE GENOMIC DNA]</scope>
</reference>
<feature type="chain" id="PRO_5040774896" evidence="1">
    <location>
        <begin position="21"/>
        <end position="167"/>
    </location>
</feature>
<sequence>MYSQLSVLTILSLLFVGIISEECPSLSDPDEVQTVLLEYMMETCVLECLGVHVDVYSLMATQTLPPCNEAEALINCADLTCPIAAWNKLECVVNPLQAMCCGVNETDVSMPFVMKALPGEEDEEEEEEEDIIMGGSAGTRLLMGGWPGWTTAIIGVVGGTVAYCGGA</sequence>
<comment type="caution">
    <text evidence="2">The sequence shown here is derived from an EMBL/GenBank/DDBJ whole genome shotgun (WGS) entry which is preliminary data.</text>
</comment>
<name>A0A9W7L846_9STRA</name>
<dbReference type="EMBL" id="BRYA01000098">
    <property type="protein sequence ID" value="GMI39152.1"/>
    <property type="molecule type" value="Genomic_DNA"/>
</dbReference>
<evidence type="ECO:0000256" key="1">
    <source>
        <dbReference type="SAM" id="SignalP"/>
    </source>
</evidence>
<accession>A0A9W7L846</accession>
<dbReference type="OrthoDB" id="10486321at2759"/>
<evidence type="ECO:0000313" key="3">
    <source>
        <dbReference type="Proteomes" id="UP001165065"/>
    </source>
</evidence>
<keyword evidence="1" id="KW-0732">Signal</keyword>
<keyword evidence="3" id="KW-1185">Reference proteome</keyword>
<proteinExistence type="predicted"/>
<organism evidence="2 3">
    <name type="scientific">Triparma columacea</name>
    <dbReference type="NCBI Taxonomy" id="722753"/>
    <lineage>
        <taxon>Eukaryota</taxon>
        <taxon>Sar</taxon>
        <taxon>Stramenopiles</taxon>
        <taxon>Ochrophyta</taxon>
        <taxon>Bolidophyceae</taxon>
        <taxon>Parmales</taxon>
        <taxon>Triparmaceae</taxon>
        <taxon>Triparma</taxon>
    </lineage>
</organism>
<feature type="signal peptide" evidence="1">
    <location>
        <begin position="1"/>
        <end position="20"/>
    </location>
</feature>
<gene>
    <name evidence="2" type="ORF">TrCOL_g10430</name>
</gene>
<protein>
    <submittedName>
        <fullName evidence="2">Uncharacterized protein</fullName>
    </submittedName>
</protein>